<dbReference type="AlphaFoldDB" id="A0A8S1A360"/>
<evidence type="ECO:0000313" key="3">
    <source>
        <dbReference type="EMBL" id="CAB3238877.1"/>
    </source>
</evidence>
<evidence type="ECO:0008006" key="5">
    <source>
        <dbReference type="Google" id="ProtNLM"/>
    </source>
</evidence>
<name>A0A8S1A360_ARCPL</name>
<evidence type="ECO:0000313" key="4">
    <source>
        <dbReference type="Proteomes" id="UP000494106"/>
    </source>
</evidence>
<gene>
    <name evidence="3" type="ORF">APLA_LOCUS7616</name>
</gene>
<keyword evidence="1" id="KW-0472">Membrane</keyword>
<reference evidence="3 4" key="1">
    <citation type="submission" date="2020-04" db="EMBL/GenBank/DDBJ databases">
        <authorList>
            <person name="Wallbank WR R."/>
            <person name="Pardo Diaz C."/>
            <person name="Kozak K."/>
            <person name="Martin S."/>
            <person name="Jiggins C."/>
            <person name="Moest M."/>
            <person name="Warren A I."/>
            <person name="Byers J.R.P. K."/>
            <person name="Montejo-Kovacevich G."/>
            <person name="Yen C E."/>
        </authorList>
    </citation>
    <scope>NUCLEOTIDE SEQUENCE [LARGE SCALE GENOMIC DNA]</scope>
</reference>
<evidence type="ECO:0000256" key="2">
    <source>
        <dbReference type="SAM" id="SignalP"/>
    </source>
</evidence>
<sequence length="529" mass="59369">MFVAVVLLCLLCLTEGHLMEYKCVTIGDKYVEFTPVVNVPGRYTLKLCTLKNPNVTDWRVELWFYDGPNCNKTNPKFRVHSIFEEPINNPTNCSNVCYIVNFDVVFAACYSIRSEFKPDKKTHKIDDSFFPVQNNLTIDMFRKSTPKVINIPKDKDVSIRWIYAMPIPHNYSVLVKRKQGDEDNYKEYLIPAPGSCKVSDTNQLICDLVLPPGCYIAFLRFEAPWYPVLNSQTEISYKFCRTSAPPPVVVVGGVGRAAWWALGGALVGAAALLLSVALRRALRSRDYHKRVIAAWLGARESEPARVVYEGPNEYNILLLYAREGEHGQRAVDALKDLLQQTITGQVLDIYAAAVTAQAAPASSAWLRSVLQHARTKVLLLQSPALLTLYSTRLKEPAMQLSEPLLGRGAMYRRPHWGDKLLQLALCLMTENVSAHHLYHKYYLATYEGLSGEVVPQLVPYRRYVLPRAAPALLRDLAPPTPTTTPAGEQPPPLDQYYGVVDEFVAHVLNNPDYLQEELVTLAGPSGDDL</sequence>
<feature type="signal peptide" evidence="2">
    <location>
        <begin position="1"/>
        <end position="16"/>
    </location>
</feature>
<keyword evidence="1" id="KW-1133">Transmembrane helix</keyword>
<comment type="caution">
    <text evidence="3">The sequence shown here is derived from an EMBL/GenBank/DDBJ whole genome shotgun (WGS) entry which is preliminary data.</text>
</comment>
<dbReference type="Gene3D" id="3.40.50.11530">
    <property type="match status" value="1"/>
</dbReference>
<dbReference type="Proteomes" id="UP000494106">
    <property type="component" value="Unassembled WGS sequence"/>
</dbReference>
<proteinExistence type="predicted"/>
<keyword evidence="4" id="KW-1185">Reference proteome</keyword>
<protein>
    <recommendedName>
        <fullName evidence="5">SEFIR domain-containing protein</fullName>
    </recommendedName>
</protein>
<dbReference type="EMBL" id="CADEBC010000500">
    <property type="protein sequence ID" value="CAB3238877.1"/>
    <property type="molecule type" value="Genomic_DNA"/>
</dbReference>
<feature type="chain" id="PRO_5035848414" description="SEFIR domain-containing protein" evidence="2">
    <location>
        <begin position="17"/>
        <end position="529"/>
    </location>
</feature>
<dbReference type="OrthoDB" id="7390598at2759"/>
<feature type="transmembrane region" description="Helical" evidence="1">
    <location>
        <begin position="257"/>
        <end position="278"/>
    </location>
</feature>
<organism evidence="3 4">
    <name type="scientific">Arctia plantaginis</name>
    <name type="common">Wood tiger moth</name>
    <name type="synonym">Phalaena plantaginis</name>
    <dbReference type="NCBI Taxonomy" id="874455"/>
    <lineage>
        <taxon>Eukaryota</taxon>
        <taxon>Metazoa</taxon>
        <taxon>Ecdysozoa</taxon>
        <taxon>Arthropoda</taxon>
        <taxon>Hexapoda</taxon>
        <taxon>Insecta</taxon>
        <taxon>Pterygota</taxon>
        <taxon>Neoptera</taxon>
        <taxon>Endopterygota</taxon>
        <taxon>Lepidoptera</taxon>
        <taxon>Glossata</taxon>
        <taxon>Ditrysia</taxon>
        <taxon>Noctuoidea</taxon>
        <taxon>Erebidae</taxon>
        <taxon>Arctiinae</taxon>
        <taxon>Arctia</taxon>
    </lineage>
</organism>
<accession>A0A8S1A360</accession>
<evidence type="ECO:0000256" key="1">
    <source>
        <dbReference type="SAM" id="Phobius"/>
    </source>
</evidence>
<keyword evidence="2" id="KW-0732">Signal</keyword>
<keyword evidence="1" id="KW-0812">Transmembrane</keyword>